<dbReference type="InterPro" id="IPR008854">
    <property type="entry name" value="TPMT"/>
</dbReference>
<dbReference type="InterPro" id="IPR029063">
    <property type="entry name" value="SAM-dependent_MTases_sf"/>
</dbReference>
<dbReference type="PANTHER" id="PTHR32183:SF6">
    <property type="entry name" value="CYSTEINE SULFINATE DESULFINASE_CYSTEINE DESULFURASE AND RELATED ENZYMES"/>
    <property type="match status" value="1"/>
</dbReference>
<dbReference type="EMBL" id="KZ559163">
    <property type="protein sequence ID" value="PLB35421.1"/>
    <property type="molecule type" value="Genomic_DNA"/>
</dbReference>
<name>A0A2I2F474_ASPCN</name>
<protein>
    <submittedName>
        <fullName evidence="5">Thiopurine S-methyltransferase family protein</fullName>
    </submittedName>
</protein>
<gene>
    <name evidence="5" type="ORF">BDW47DRAFT_110561</name>
</gene>
<dbReference type="GeneID" id="36520917"/>
<evidence type="ECO:0000256" key="3">
    <source>
        <dbReference type="ARBA" id="ARBA00022679"/>
    </source>
</evidence>
<accession>A0A2I2F474</accession>
<dbReference type="STRING" id="41067.A0A2I2F474"/>
<keyword evidence="2 5" id="KW-0489">Methyltransferase</keyword>
<dbReference type="AlphaFoldDB" id="A0A2I2F474"/>
<dbReference type="OrthoDB" id="276151at2759"/>
<reference evidence="5 6" key="1">
    <citation type="submission" date="2017-12" db="EMBL/GenBank/DDBJ databases">
        <authorList>
            <consortium name="DOE Joint Genome Institute"/>
            <person name="Haridas S."/>
            <person name="Kjaerbolling I."/>
            <person name="Vesth T.C."/>
            <person name="Frisvad J.C."/>
            <person name="Nybo J.L."/>
            <person name="Theobald S."/>
            <person name="Kuo A."/>
            <person name="Bowyer P."/>
            <person name="Matsuda Y."/>
            <person name="Mondo S."/>
            <person name="Lyhne E.K."/>
            <person name="Kogle M.E."/>
            <person name="Clum A."/>
            <person name="Lipzen A."/>
            <person name="Salamov A."/>
            <person name="Ngan C.Y."/>
            <person name="Daum C."/>
            <person name="Chiniquy J."/>
            <person name="Barry K."/>
            <person name="LaButti K."/>
            <person name="Simmons B.A."/>
            <person name="Magnuson J.K."/>
            <person name="Mortensen U.H."/>
            <person name="Larsen T.O."/>
            <person name="Grigoriev I.V."/>
            <person name="Baker S.E."/>
            <person name="Andersen M.R."/>
            <person name="Nordberg H.P."/>
            <person name="Cantor M.N."/>
            <person name="Hua S.X."/>
        </authorList>
    </citation>
    <scope>NUCLEOTIDE SEQUENCE [LARGE SCALE GENOMIC DNA]</scope>
    <source>
        <strain evidence="5 6">CBS 102.13</strain>
    </source>
</reference>
<dbReference type="Pfam" id="PF05724">
    <property type="entry name" value="TPMT"/>
    <property type="match status" value="1"/>
</dbReference>
<evidence type="ECO:0000313" key="6">
    <source>
        <dbReference type="Proteomes" id="UP000234585"/>
    </source>
</evidence>
<dbReference type="SUPFAM" id="SSF53335">
    <property type="entry name" value="S-adenosyl-L-methionine-dependent methyltransferases"/>
    <property type="match status" value="1"/>
</dbReference>
<dbReference type="PROSITE" id="PS51585">
    <property type="entry name" value="SAM_MT_TPMT"/>
    <property type="match status" value="1"/>
</dbReference>
<proteinExistence type="predicted"/>
<keyword evidence="3 5" id="KW-0808">Transferase</keyword>
<evidence type="ECO:0000256" key="4">
    <source>
        <dbReference type="ARBA" id="ARBA00022691"/>
    </source>
</evidence>
<dbReference type="Gene3D" id="3.40.50.150">
    <property type="entry name" value="Vaccinia Virus protein VP39"/>
    <property type="match status" value="1"/>
</dbReference>
<evidence type="ECO:0000313" key="5">
    <source>
        <dbReference type="EMBL" id="PLB35421.1"/>
    </source>
</evidence>
<keyword evidence="1" id="KW-0597">Phosphoprotein</keyword>
<dbReference type="GO" id="GO:0008757">
    <property type="term" value="F:S-adenosylmethionine-dependent methyltransferase activity"/>
    <property type="evidence" value="ECO:0007669"/>
    <property type="project" value="InterPro"/>
</dbReference>
<keyword evidence="4" id="KW-0949">S-adenosyl-L-methionine</keyword>
<sequence>MSFQKGVLISEFEDRSVQDHGSGWSNLWDTGKSNLWDRGKPSPALIDIIENFSSSEDILHPFTPDGRRKKALVPGCGRGYEVVMLSLHGFDAYGLELSTTAVTEAKAYAAKEVTAPQAYNFGHGPKVGDWSRSYSADRGVVEFLQGDFFATEWSHGDMKFDLIYDYTFLCALHPIRRAAWASRMMALLNPLGTLVCLEFPMYKDPSLPGPPWGVKGVHWDLLSSRGISGSGECTRIVYTQPKRTHEAGMGTDMISVYVRNE</sequence>
<dbReference type="PANTHER" id="PTHR32183">
    <property type="match status" value="1"/>
</dbReference>
<evidence type="ECO:0000256" key="1">
    <source>
        <dbReference type="ARBA" id="ARBA00022553"/>
    </source>
</evidence>
<dbReference type="GO" id="GO:0032259">
    <property type="term" value="P:methylation"/>
    <property type="evidence" value="ECO:0007669"/>
    <property type="project" value="UniProtKB-KW"/>
</dbReference>
<evidence type="ECO:0000256" key="2">
    <source>
        <dbReference type="ARBA" id="ARBA00022603"/>
    </source>
</evidence>
<keyword evidence="6" id="KW-1185">Reference proteome</keyword>
<dbReference type="RefSeq" id="XP_024669433.1">
    <property type="nucleotide sequence ID" value="XM_024813757.1"/>
</dbReference>
<organism evidence="5 6">
    <name type="scientific">Aspergillus candidus</name>
    <dbReference type="NCBI Taxonomy" id="41067"/>
    <lineage>
        <taxon>Eukaryota</taxon>
        <taxon>Fungi</taxon>
        <taxon>Dikarya</taxon>
        <taxon>Ascomycota</taxon>
        <taxon>Pezizomycotina</taxon>
        <taxon>Eurotiomycetes</taxon>
        <taxon>Eurotiomycetidae</taxon>
        <taxon>Eurotiales</taxon>
        <taxon>Aspergillaceae</taxon>
        <taxon>Aspergillus</taxon>
        <taxon>Aspergillus subgen. Circumdati</taxon>
    </lineage>
</organism>
<dbReference type="Proteomes" id="UP000234585">
    <property type="component" value="Unassembled WGS sequence"/>
</dbReference>